<accession>A0A1I7X9W2</accession>
<evidence type="ECO:0000256" key="2">
    <source>
        <dbReference type="ARBA" id="ARBA00022801"/>
    </source>
</evidence>
<feature type="domain" description="Tripeptidyl peptidase II C-terminal" evidence="4">
    <location>
        <begin position="303"/>
        <end position="363"/>
    </location>
</feature>
<name>A0A1I7X9W2_HETBA</name>
<dbReference type="AlphaFoldDB" id="A0A1I7X9W2"/>
<evidence type="ECO:0000256" key="3">
    <source>
        <dbReference type="ARBA" id="ARBA00022825"/>
    </source>
</evidence>
<sequence length="519" mass="58808">MNGTSMSSPNAAGAIGNIKIVQILIILKLFQLISGVYIRELTEVTGPQEYNVHICPKFIELSDNIALIGFERHMLLRCTAPWVTVPETFVAVAQDRSFFMRVDPTKIDSGTAQYTESLGPNGSEWVNIFPVRGGRTVELCLARNWTRGASTKVRMEVRFHGINRASVCNLVHGALSSPIRVTAAPFRPVDISPSISFKFTVFLLHTRLMFARLVIYAWNFLVLHSTSMNHHLIVFFSSSFLPQRNISLHLAVFLIGLIYMNNSSIYKFLKVVFHSILLYRIPKNLPINGGSYLLGDLTLFTDSDDLKLADKSEMSDALRDVQISWLEKLKDPVVANHLYSELILKYPTHLPLLLTKLRMLSEKKRSSTETATMNLVVEQILEICRPDEVLMYFGARQEHSEDQLTSKKEMEERKNAIIDSLVARANLVADANLQISTQDIPPVFRTGLSAVFTGKKVKLRTKEDLDKDVRENGINSHPVTALQETEVKQHVCNQLGWIHVANQIRNEILHRHRSSYRPF</sequence>
<dbReference type="PROSITE" id="PS00138">
    <property type="entry name" value="SUBTILASE_SER"/>
    <property type="match status" value="1"/>
</dbReference>
<dbReference type="Gene3D" id="1.25.40.710">
    <property type="match status" value="2"/>
</dbReference>
<dbReference type="GO" id="GO:0008236">
    <property type="term" value="F:serine-type peptidase activity"/>
    <property type="evidence" value="ECO:0007669"/>
    <property type="project" value="UniProtKB-KW"/>
</dbReference>
<dbReference type="Proteomes" id="UP000095283">
    <property type="component" value="Unplaced"/>
</dbReference>
<dbReference type="InterPro" id="IPR023828">
    <property type="entry name" value="Peptidase_S8_Ser-AS"/>
</dbReference>
<evidence type="ECO:0000313" key="7">
    <source>
        <dbReference type="WBParaSite" id="Hba_14225"/>
    </source>
</evidence>
<dbReference type="InterPro" id="IPR046940">
    <property type="entry name" value="TPPII_Ig-like_sf"/>
</dbReference>
<dbReference type="InterPro" id="IPR048383">
    <property type="entry name" value="TPPII_Ig-like-1"/>
</dbReference>
<dbReference type="InterPro" id="IPR022232">
    <property type="entry name" value="TPPII_C_art"/>
</dbReference>
<dbReference type="InterPro" id="IPR046939">
    <property type="entry name" value="TPPII_C_sf"/>
</dbReference>
<evidence type="ECO:0000313" key="6">
    <source>
        <dbReference type="Proteomes" id="UP000095283"/>
    </source>
</evidence>
<dbReference type="Pfam" id="PF12583">
    <property type="entry name" value="TPPII_C"/>
    <property type="match status" value="1"/>
</dbReference>
<evidence type="ECO:0000259" key="4">
    <source>
        <dbReference type="Pfam" id="PF12583"/>
    </source>
</evidence>
<evidence type="ECO:0000256" key="1">
    <source>
        <dbReference type="ARBA" id="ARBA00022670"/>
    </source>
</evidence>
<keyword evidence="2" id="KW-0378">Hydrolase</keyword>
<dbReference type="Pfam" id="PF21223">
    <property type="entry name" value="TPPII_Ig-like-1"/>
    <property type="match status" value="1"/>
</dbReference>
<protein>
    <submittedName>
        <fullName evidence="7">Uncharacterized protein</fullName>
    </submittedName>
</protein>
<evidence type="ECO:0000259" key="5">
    <source>
        <dbReference type="Pfam" id="PF21223"/>
    </source>
</evidence>
<dbReference type="Gene3D" id="2.60.40.3170">
    <property type="match status" value="1"/>
</dbReference>
<feature type="domain" description="Tripeptidyl-peptidase II first Ig-like" evidence="5">
    <location>
        <begin position="34"/>
        <end position="111"/>
    </location>
</feature>
<dbReference type="GO" id="GO:0006508">
    <property type="term" value="P:proteolysis"/>
    <property type="evidence" value="ECO:0007669"/>
    <property type="project" value="UniProtKB-KW"/>
</dbReference>
<keyword evidence="6" id="KW-1185">Reference proteome</keyword>
<proteinExistence type="predicted"/>
<keyword evidence="1" id="KW-0645">Protease</keyword>
<reference evidence="7" key="1">
    <citation type="submission" date="2016-11" db="UniProtKB">
        <authorList>
            <consortium name="WormBaseParasite"/>
        </authorList>
    </citation>
    <scope>IDENTIFICATION</scope>
</reference>
<keyword evidence="3" id="KW-0720">Serine protease</keyword>
<dbReference type="WBParaSite" id="Hba_14225">
    <property type="protein sequence ID" value="Hba_14225"/>
    <property type="gene ID" value="Hba_14225"/>
</dbReference>
<organism evidence="6 7">
    <name type="scientific">Heterorhabditis bacteriophora</name>
    <name type="common">Entomopathogenic nematode worm</name>
    <dbReference type="NCBI Taxonomy" id="37862"/>
    <lineage>
        <taxon>Eukaryota</taxon>
        <taxon>Metazoa</taxon>
        <taxon>Ecdysozoa</taxon>
        <taxon>Nematoda</taxon>
        <taxon>Chromadorea</taxon>
        <taxon>Rhabditida</taxon>
        <taxon>Rhabditina</taxon>
        <taxon>Rhabditomorpha</taxon>
        <taxon>Strongyloidea</taxon>
        <taxon>Heterorhabditidae</taxon>
        <taxon>Heterorhabditis</taxon>
    </lineage>
</organism>